<dbReference type="InterPro" id="IPR013785">
    <property type="entry name" value="Aldolase_TIM"/>
</dbReference>
<feature type="binding site" evidence="5">
    <location>
        <position position="287"/>
    </location>
    <ligand>
        <name>glyoxylate</name>
        <dbReference type="ChEBI" id="CHEBI:36655"/>
    </ligand>
</feature>
<feature type="domain" description="FMN hydroxy acid dehydrogenase" evidence="6">
    <location>
        <begin position="19"/>
        <end position="392"/>
    </location>
</feature>
<dbReference type="PANTHER" id="PTHR10578">
    <property type="entry name" value="S -2-HYDROXY-ACID OXIDASE-RELATED"/>
    <property type="match status" value="1"/>
</dbReference>
<feature type="binding site" evidence="5">
    <location>
        <begin position="98"/>
        <end position="100"/>
    </location>
    <ligand>
        <name>FMN</name>
        <dbReference type="ChEBI" id="CHEBI:58210"/>
    </ligand>
</feature>
<dbReference type="Gene3D" id="3.20.20.70">
    <property type="entry name" value="Aldolase class I"/>
    <property type="match status" value="1"/>
</dbReference>
<evidence type="ECO:0000256" key="5">
    <source>
        <dbReference type="PIRSR" id="PIRSR000138-2"/>
    </source>
</evidence>
<feature type="binding site" evidence="5">
    <location>
        <begin position="341"/>
        <end position="342"/>
    </location>
    <ligand>
        <name>FMN</name>
        <dbReference type="ChEBI" id="CHEBI:58210"/>
    </ligand>
</feature>
<dbReference type="Pfam" id="PF01070">
    <property type="entry name" value="FMN_dh"/>
    <property type="match status" value="1"/>
</dbReference>
<evidence type="ECO:0000313" key="8">
    <source>
        <dbReference type="Proteomes" id="UP000598146"/>
    </source>
</evidence>
<feature type="binding site" evidence="5">
    <location>
        <position position="149"/>
    </location>
    <ligand>
        <name>FMN</name>
        <dbReference type="ChEBI" id="CHEBI:58210"/>
    </ligand>
</feature>
<dbReference type="RefSeq" id="WP_196412019.1">
    <property type="nucleotide sequence ID" value="NZ_JADQTO010000001.1"/>
</dbReference>
<feature type="binding site" evidence="5">
    <location>
        <position position="263"/>
    </location>
    <ligand>
        <name>glyoxylate</name>
        <dbReference type="ChEBI" id="CHEBI:36655"/>
    </ligand>
</feature>
<dbReference type="InterPro" id="IPR008259">
    <property type="entry name" value="FMN_hydac_DH_AS"/>
</dbReference>
<protein>
    <submittedName>
        <fullName evidence="7">Alpha-hydroxy-acid oxidizing protein</fullName>
    </submittedName>
</protein>
<keyword evidence="2" id="KW-0560">Oxidoreductase</keyword>
<keyword evidence="8" id="KW-1185">Reference proteome</keyword>
<gene>
    <name evidence="7" type="ORF">I4J89_01880</name>
</gene>
<evidence type="ECO:0000259" key="6">
    <source>
        <dbReference type="PROSITE" id="PS51349"/>
    </source>
</evidence>
<feature type="binding site" evidence="5">
    <location>
        <position position="186"/>
    </location>
    <ligand>
        <name>glyoxylate</name>
        <dbReference type="ChEBI" id="CHEBI:36655"/>
    </ligand>
</feature>
<dbReference type="Proteomes" id="UP000598146">
    <property type="component" value="Unassembled WGS sequence"/>
</dbReference>
<feature type="active site" description="Proton acceptor" evidence="4">
    <location>
        <position position="287"/>
    </location>
</feature>
<dbReference type="InterPro" id="IPR000262">
    <property type="entry name" value="FMN-dep_DH"/>
</dbReference>
<feature type="binding site" evidence="5">
    <location>
        <position position="290"/>
    </location>
    <ligand>
        <name>glyoxylate</name>
        <dbReference type="ChEBI" id="CHEBI:36655"/>
    </ligand>
</feature>
<dbReference type="GO" id="GO:0016491">
    <property type="term" value="F:oxidoreductase activity"/>
    <property type="evidence" value="ECO:0007669"/>
    <property type="project" value="UniProtKB-KW"/>
</dbReference>
<name>A0A931BZ39_9ACTN</name>
<sequence length="407" mass="43925">MHRWFPNRDATFAAGLAGQVPRMPANPEHLEQAALEHLPAEVWSFIARGAGSGRTLAANRRAFNRWELVPRMLTGIDTADLTTKLFGTTLTAPLMLAPIGLAGLAHARGEAPAAQVVRDLGLGMILSNSSSLSLEEVAEEAPGANLWFQLHPPKSEALAVSMVQRAEKAGYQTIVVTIDSWTRGWRPADLDYAYDPFLRGHGMGTFLADPEFCRPLPSDVPHGSKEWNENLATRWREVFGHSHLSFDYLATLRTVTDLPILVKGVLHPDDADLAIEHGADGIVVSNHGGRQVDRSRAALDALPDVAARVAGRVPVLFDSGVRTGADASIALGLGADVVLLGRPWIYGLAIDGANGVRHVLEAVLAELELTVLMLGAGTVGELRRCVEPAYHARPREAGDTHHDRRPS</sequence>
<dbReference type="PIRSF" id="PIRSF000138">
    <property type="entry name" value="Al-hdrx_acd_dh"/>
    <property type="match status" value="1"/>
</dbReference>
<dbReference type="EMBL" id="JADQTO010000001">
    <property type="protein sequence ID" value="MBG0560214.1"/>
    <property type="molecule type" value="Genomic_DNA"/>
</dbReference>
<evidence type="ECO:0000256" key="3">
    <source>
        <dbReference type="ARBA" id="ARBA00024042"/>
    </source>
</evidence>
<feature type="binding site" evidence="5">
    <location>
        <position position="127"/>
    </location>
    <ligand>
        <name>FMN</name>
        <dbReference type="ChEBI" id="CHEBI:58210"/>
    </ligand>
</feature>
<dbReference type="SUPFAM" id="SSF51395">
    <property type="entry name" value="FMN-linked oxidoreductases"/>
    <property type="match status" value="1"/>
</dbReference>
<organism evidence="7 8">
    <name type="scientific">Actinoplanes aureus</name>
    <dbReference type="NCBI Taxonomy" id="2792083"/>
    <lineage>
        <taxon>Bacteria</taxon>
        <taxon>Bacillati</taxon>
        <taxon>Actinomycetota</taxon>
        <taxon>Actinomycetes</taxon>
        <taxon>Micromonosporales</taxon>
        <taxon>Micromonosporaceae</taxon>
        <taxon>Actinoplanes</taxon>
    </lineage>
</organism>
<reference evidence="7" key="1">
    <citation type="submission" date="2020-11" db="EMBL/GenBank/DDBJ databases">
        <title>Isolation and identification of active actinomycetes.</title>
        <authorList>
            <person name="Sun X."/>
        </authorList>
    </citation>
    <scope>NUCLEOTIDE SEQUENCE</scope>
    <source>
        <strain evidence="7">NEAU-A11</strain>
    </source>
</reference>
<evidence type="ECO:0000256" key="4">
    <source>
        <dbReference type="PIRSR" id="PIRSR000138-1"/>
    </source>
</evidence>
<evidence type="ECO:0000256" key="2">
    <source>
        <dbReference type="ARBA" id="ARBA00023002"/>
    </source>
</evidence>
<feature type="binding site" evidence="5">
    <location>
        <position position="285"/>
    </location>
    <ligand>
        <name>FMN</name>
        <dbReference type="ChEBI" id="CHEBI:58210"/>
    </ligand>
</feature>
<dbReference type="InterPro" id="IPR012133">
    <property type="entry name" value="Alpha-hydoxy_acid_DH_FMN"/>
</dbReference>
<proteinExistence type="inferred from homology"/>
<evidence type="ECO:0000256" key="1">
    <source>
        <dbReference type="ARBA" id="ARBA00001917"/>
    </source>
</evidence>
<feature type="binding site" evidence="5">
    <location>
        <begin position="318"/>
        <end position="322"/>
    </location>
    <ligand>
        <name>FMN</name>
        <dbReference type="ChEBI" id="CHEBI:58210"/>
    </ligand>
</feature>
<keyword evidence="5" id="KW-0288">FMN</keyword>
<comment type="similarity">
    <text evidence="3">Belongs to the FMN-dependent alpha-hydroxy acid dehydrogenase family.</text>
</comment>
<dbReference type="PANTHER" id="PTHR10578:SF143">
    <property type="entry name" value="FMN-DEPENDENT ALPHA-HYDROXY ACID DEHYDROGENASE PB1A11.03"/>
    <property type="match status" value="1"/>
</dbReference>
<accession>A0A931BZ39</accession>
<dbReference type="PROSITE" id="PS00557">
    <property type="entry name" value="FMN_HYDROXY_ACID_DH_1"/>
    <property type="match status" value="1"/>
</dbReference>
<dbReference type="PROSITE" id="PS51349">
    <property type="entry name" value="FMN_HYDROXY_ACID_DH_2"/>
    <property type="match status" value="1"/>
</dbReference>
<dbReference type="AlphaFoldDB" id="A0A931BZ39"/>
<evidence type="ECO:0000313" key="7">
    <source>
        <dbReference type="EMBL" id="MBG0560214.1"/>
    </source>
</evidence>
<comment type="caution">
    <text evidence="7">The sequence shown here is derived from an EMBL/GenBank/DDBJ whole genome shotgun (WGS) entry which is preliminary data.</text>
</comment>
<keyword evidence="5" id="KW-0285">Flavoprotein</keyword>
<comment type="cofactor">
    <cofactor evidence="1">
        <name>FMN</name>
        <dbReference type="ChEBI" id="CHEBI:58210"/>
    </cofactor>
</comment>
<dbReference type="GO" id="GO:0010181">
    <property type="term" value="F:FMN binding"/>
    <property type="evidence" value="ECO:0007669"/>
    <property type="project" value="InterPro"/>
</dbReference>
<feature type="binding site" evidence="5">
    <location>
        <position position="177"/>
    </location>
    <ligand>
        <name>FMN</name>
        <dbReference type="ChEBI" id="CHEBI:58210"/>
    </ligand>
</feature>
<dbReference type="InterPro" id="IPR037396">
    <property type="entry name" value="FMN_HAD"/>
</dbReference>